<dbReference type="Pfam" id="PF03703">
    <property type="entry name" value="bPH_2"/>
    <property type="match status" value="3"/>
</dbReference>
<dbReference type="AlphaFoldDB" id="A0A7Z7YTK1"/>
<dbReference type="InterPro" id="IPR014529">
    <property type="entry name" value="UCP026631"/>
</dbReference>
<keyword evidence="1" id="KW-0175">Coiled coil</keyword>
<feature type="transmembrane region" description="Helical" evidence="2">
    <location>
        <begin position="394"/>
        <end position="411"/>
    </location>
</feature>
<dbReference type="InterPro" id="IPR005182">
    <property type="entry name" value="YdbS-like_PH"/>
</dbReference>
<feature type="domain" description="YdbS-like PH" evidence="3">
    <location>
        <begin position="259"/>
        <end position="344"/>
    </location>
</feature>
<accession>A0A7Z7YTK1</accession>
<evidence type="ECO:0000256" key="2">
    <source>
        <dbReference type="SAM" id="Phobius"/>
    </source>
</evidence>
<dbReference type="EMBL" id="SCHC01000005">
    <property type="protein sequence ID" value="TBW75613.1"/>
    <property type="molecule type" value="Genomic_DNA"/>
</dbReference>
<keyword evidence="2" id="KW-0472">Membrane</keyword>
<evidence type="ECO:0000313" key="4">
    <source>
        <dbReference type="EMBL" id="TBW75613.1"/>
    </source>
</evidence>
<feature type="transmembrane region" description="Helical" evidence="2">
    <location>
        <begin position="370"/>
        <end position="388"/>
    </location>
</feature>
<feature type="coiled-coil region" evidence="1">
    <location>
        <begin position="135"/>
        <end position="165"/>
    </location>
</feature>
<dbReference type="PIRSF" id="PIRSF026631">
    <property type="entry name" value="UCP026631"/>
    <property type="match status" value="1"/>
</dbReference>
<evidence type="ECO:0000259" key="3">
    <source>
        <dbReference type="Pfam" id="PF03703"/>
    </source>
</evidence>
<proteinExistence type="predicted"/>
<protein>
    <recommendedName>
        <fullName evidence="3">YdbS-like PH domain-containing protein</fullName>
    </recommendedName>
</protein>
<dbReference type="PANTHER" id="PTHR34473:SF2">
    <property type="entry name" value="UPF0699 TRANSMEMBRANE PROTEIN YDBT"/>
    <property type="match status" value="1"/>
</dbReference>
<feature type="transmembrane region" description="Helical" evidence="2">
    <location>
        <begin position="12"/>
        <end position="33"/>
    </location>
</feature>
<dbReference type="Proteomes" id="UP000291949">
    <property type="component" value="Unassembled WGS sequence"/>
</dbReference>
<dbReference type="RefSeq" id="WP_049427299.1">
    <property type="nucleotide sequence ID" value="NZ_CP042341.1"/>
</dbReference>
<keyword evidence="2" id="KW-0812">Transmembrane</keyword>
<comment type="caution">
    <text evidence="4">The sequence shown here is derived from an EMBL/GenBank/DDBJ whole genome shotgun (WGS) entry which is preliminary data.</text>
</comment>
<feature type="transmembrane region" description="Helical" evidence="2">
    <location>
        <begin position="233"/>
        <end position="257"/>
    </location>
</feature>
<gene>
    <name evidence="4" type="ORF">EQ811_11385</name>
</gene>
<sequence>MYNPQKLHPVSYVTSLINVIKNNFIVIIIFLFNIKDFKYDDFYSYLWPGIMTLIFLITFFYNIFKVYNTRYWIENNHFILTTGVLNKERKELNISRIQSVDTTEGFVNQIVGGVELIIKTPSDGIELSTISKKQSVSIESEIKNIQQQLNATQQAEVNVDSEKDEDEDNESLKNVPTKSIFKMSFKQLLFMAMTSGAIGITLITLSPIVGSFSDIIPWEKLGGELSYVLKSTFFIIIAIVVVVLIMSYIIGTCLAFIRYYGYKVTQQGHQLKIQYGLFTKKNVTVPTNRLQGVLEHQSYLRRLFGYTSIHFYITSDVVTSAETSDVNGRIMILPFIKRQQAYEVIQSLVPEMRYNTAHTGMPLRGFHRHFLIPSLILIIASFIGWYFWSTWSFAIAGLLIILLIMRAVLYVRYSGYYLENEEIVIQKASLLNMKRFYFKLNKVIGMEIRQHPLLERKHLANFKFIIAKGFENKKIGLKYTDVSKVNEFKEWYMRGDTHE</sequence>
<evidence type="ECO:0000313" key="5">
    <source>
        <dbReference type="Proteomes" id="UP000291949"/>
    </source>
</evidence>
<name>A0A7Z7YTK1_STACP</name>
<reference evidence="4 5" key="1">
    <citation type="journal article" date="2019" name="Sci. Transl. Med.">
        <title>Quorum sensing between bacterial species on the skin protects against epidermal injury in atopic dermatitis.</title>
        <authorList>
            <person name="Williams M.R."/>
        </authorList>
    </citation>
    <scope>NUCLEOTIDE SEQUENCE [LARGE SCALE GENOMIC DNA]</scope>
    <source>
        <strain evidence="4 5">H8</strain>
    </source>
</reference>
<feature type="transmembrane region" description="Helical" evidence="2">
    <location>
        <begin position="188"/>
        <end position="213"/>
    </location>
</feature>
<feature type="domain" description="YdbS-like PH" evidence="3">
    <location>
        <begin position="67"/>
        <end position="135"/>
    </location>
</feature>
<feature type="domain" description="YdbS-like PH" evidence="3">
    <location>
        <begin position="412"/>
        <end position="492"/>
    </location>
</feature>
<keyword evidence="2" id="KW-1133">Transmembrane helix</keyword>
<feature type="transmembrane region" description="Helical" evidence="2">
    <location>
        <begin position="45"/>
        <end position="64"/>
    </location>
</feature>
<evidence type="ECO:0000256" key="1">
    <source>
        <dbReference type="SAM" id="Coils"/>
    </source>
</evidence>
<organism evidence="4 5">
    <name type="scientific">Staphylococcus capitis</name>
    <dbReference type="NCBI Taxonomy" id="29388"/>
    <lineage>
        <taxon>Bacteria</taxon>
        <taxon>Bacillati</taxon>
        <taxon>Bacillota</taxon>
        <taxon>Bacilli</taxon>
        <taxon>Bacillales</taxon>
        <taxon>Staphylococcaceae</taxon>
        <taxon>Staphylococcus</taxon>
    </lineage>
</organism>
<dbReference type="PANTHER" id="PTHR34473">
    <property type="entry name" value="UPF0699 TRANSMEMBRANE PROTEIN YDBS"/>
    <property type="match status" value="1"/>
</dbReference>